<dbReference type="EMBL" id="PDCK01000044">
    <property type="protein sequence ID" value="PRQ22696.1"/>
    <property type="molecule type" value="Genomic_DNA"/>
</dbReference>
<evidence type="ECO:0000313" key="3">
    <source>
        <dbReference type="Proteomes" id="UP000238479"/>
    </source>
</evidence>
<gene>
    <name evidence="2" type="ORF">RchiOBHm_Chr6g0253121</name>
</gene>
<feature type="region of interest" description="Disordered" evidence="1">
    <location>
        <begin position="1"/>
        <end position="53"/>
    </location>
</feature>
<proteinExistence type="predicted"/>
<sequence>MLPKAISPIMGSLNPTRLRPKTKIGFTKNKIGRSSTKPGADSKQKSVHTVTKN</sequence>
<evidence type="ECO:0000313" key="2">
    <source>
        <dbReference type="EMBL" id="PRQ22696.1"/>
    </source>
</evidence>
<dbReference type="Gramene" id="PRQ22696">
    <property type="protein sequence ID" value="PRQ22696"/>
    <property type="gene ID" value="RchiOBHm_Chr6g0253121"/>
</dbReference>
<name>A0A2P6PLB0_ROSCH</name>
<organism evidence="2 3">
    <name type="scientific">Rosa chinensis</name>
    <name type="common">China rose</name>
    <dbReference type="NCBI Taxonomy" id="74649"/>
    <lineage>
        <taxon>Eukaryota</taxon>
        <taxon>Viridiplantae</taxon>
        <taxon>Streptophyta</taxon>
        <taxon>Embryophyta</taxon>
        <taxon>Tracheophyta</taxon>
        <taxon>Spermatophyta</taxon>
        <taxon>Magnoliopsida</taxon>
        <taxon>eudicotyledons</taxon>
        <taxon>Gunneridae</taxon>
        <taxon>Pentapetalae</taxon>
        <taxon>rosids</taxon>
        <taxon>fabids</taxon>
        <taxon>Rosales</taxon>
        <taxon>Rosaceae</taxon>
        <taxon>Rosoideae</taxon>
        <taxon>Rosoideae incertae sedis</taxon>
        <taxon>Rosa</taxon>
    </lineage>
</organism>
<comment type="caution">
    <text evidence="2">The sequence shown here is derived from an EMBL/GenBank/DDBJ whole genome shotgun (WGS) entry which is preliminary data.</text>
</comment>
<dbReference type="Proteomes" id="UP000238479">
    <property type="component" value="Chromosome 6"/>
</dbReference>
<protein>
    <submittedName>
        <fullName evidence="2">Uncharacterized protein</fullName>
    </submittedName>
</protein>
<reference evidence="2 3" key="1">
    <citation type="journal article" date="2018" name="Nat. Genet.">
        <title>The Rosa genome provides new insights in the design of modern roses.</title>
        <authorList>
            <person name="Bendahmane M."/>
        </authorList>
    </citation>
    <scope>NUCLEOTIDE SEQUENCE [LARGE SCALE GENOMIC DNA]</scope>
    <source>
        <strain evidence="3">cv. Old Blush</strain>
    </source>
</reference>
<dbReference type="AlphaFoldDB" id="A0A2P6PLB0"/>
<accession>A0A2P6PLB0</accession>
<evidence type="ECO:0000256" key="1">
    <source>
        <dbReference type="SAM" id="MobiDB-lite"/>
    </source>
</evidence>
<keyword evidence="3" id="KW-1185">Reference proteome</keyword>